<keyword evidence="2" id="KW-1185">Reference proteome</keyword>
<dbReference type="AlphaFoldDB" id="A0A7W6LF02"/>
<comment type="caution">
    <text evidence="1">The sequence shown here is derived from an EMBL/GenBank/DDBJ whole genome shotgun (WGS) entry which is preliminary data.</text>
</comment>
<evidence type="ECO:0000313" key="2">
    <source>
        <dbReference type="Proteomes" id="UP000519897"/>
    </source>
</evidence>
<dbReference type="EMBL" id="JACIEC010000001">
    <property type="protein sequence ID" value="MBB4142088.1"/>
    <property type="molecule type" value="Genomic_DNA"/>
</dbReference>
<protein>
    <submittedName>
        <fullName evidence="1">Uncharacterized protein</fullName>
    </submittedName>
</protein>
<proteinExistence type="predicted"/>
<reference evidence="1 2" key="1">
    <citation type="submission" date="2020-08" db="EMBL/GenBank/DDBJ databases">
        <title>Genomic Encyclopedia of Type Strains, Phase IV (KMG-IV): sequencing the most valuable type-strain genomes for metagenomic binning, comparative biology and taxonomic classification.</title>
        <authorList>
            <person name="Goeker M."/>
        </authorList>
    </citation>
    <scope>NUCLEOTIDE SEQUENCE [LARGE SCALE GENOMIC DNA]</scope>
    <source>
        <strain evidence="1 2">DSM 29514</strain>
    </source>
</reference>
<gene>
    <name evidence="1" type="ORF">GGQ72_000587</name>
</gene>
<sequence length="72" mass="7324">MGGGVALNLMVFASSKAILIKYANIGASIFSAMSPAFLRCLISLSVSSILPYADFEGSGEAQVSAKPAVLVA</sequence>
<dbReference type="Proteomes" id="UP000519897">
    <property type="component" value="Unassembled WGS sequence"/>
</dbReference>
<organism evidence="1 2">
    <name type="scientific">Rhizobium rhizoryzae</name>
    <dbReference type="NCBI Taxonomy" id="451876"/>
    <lineage>
        <taxon>Bacteria</taxon>
        <taxon>Pseudomonadati</taxon>
        <taxon>Pseudomonadota</taxon>
        <taxon>Alphaproteobacteria</taxon>
        <taxon>Hyphomicrobiales</taxon>
        <taxon>Rhizobiaceae</taxon>
        <taxon>Rhizobium/Agrobacterium group</taxon>
        <taxon>Rhizobium</taxon>
    </lineage>
</organism>
<name>A0A7W6LF02_9HYPH</name>
<accession>A0A7W6LF02</accession>
<evidence type="ECO:0000313" key="1">
    <source>
        <dbReference type="EMBL" id="MBB4142088.1"/>
    </source>
</evidence>